<reference evidence="1" key="1">
    <citation type="submission" date="2017-07" db="EMBL/GenBank/DDBJ databases">
        <title>Taro Niue Genome Assembly and Annotation.</title>
        <authorList>
            <person name="Atibalentja N."/>
            <person name="Keating K."/>
            <person name="Fields C.J."/>
        </authorList>
    </citation>
    <scope>NUCLEOTIDE SEQUENCE</scope>
    <source>
        <strain evidence="1">Niue_2</strain>
        <tissue evidence="1">Leaf</tissue>
    </source>
</reference>
<keyword evidence="2" id="KW-1185">Reference proteome</keyword>
<organism evidence="1 2">
    <name type="scientific">Colocasia esculenta</name>
    <name type="common">Wild taro</name>
    <name type="synonym">Arum esculentum</name>
    <dbReference type="NCBI Taxonomy" id="4460"/>
    <lineage>
        <taxon>Eukaryota</taxon>
        <taxon>Viridiplantae</taxon>
        <taxon>Streptophyta</taxon>
        <taxon>Embryophyta</taxon>
        <taxon>Tracheophyta</taxon>
        <taxon>Spermatophyta</taxon>
        <taxon>Magnoliopsida</taxon>
        <taxon>Liliopsida</taxon>
        <taxon>Araceae</taxon>
        <taxon>Aroideae</taxon>
        <taxon>Colocasieae</taxon>
        <taxon>Colocasia</taxon>
    </lineage>
</organism>
<protein>
    <submittedName>
        <fullName evidence="1">Uncharacterized protein</fullName>
    </submittedName>
</protein>
<dbReference type="AlphaFoldDB" id="A0A843WA84"/>
<dbReference type="Proteomes" id="UP000652761">
    <property type="component" value="Unassembled WGS sequence"/>
</dbReference>
<dbReference type="EMBL" id="NMUH01003626">
    <property type="protein sequence ID" value="MQM06439.1"/>
    <property type="molecule type" value="Genomic_DNA"/>
</dbReference>
<evidence type="ECO:0000313" key="2">
    <source>
        <dbReference type="Proteomes" id="UP000652761"/>
    </source>
</evidence>
<proteinExistence type="predicted"/>
<sequence length="135" mass="14714">MTNLPSVCVCVFLQQAGNGKSSPQTLKGLHDVRTIHPLDDGWRTAPWSTSADQWHAVNSPTSVPPSLEEQGDARMRHCHIRVFTASTPATGASLASWQWQKVLPGPYKASMMYAPSTIHPPDGGELLHEPVLTSF</sequence>
<comment type="caution">
    <text evidence="1">The sequence shown here is derived from an EMBL/GenBank/DDBJ whole genome shotgun (WGS) entry which is preliminary data.</text>
</comment>
<gene>
    <name evidence="1" type="ORF">Taro_039259</name>
</gene>
<name>A0A843WA84_COLES</name>
<evidence type="ECO:0000313" key="1">
    <source>
        <dbReference type="EMBL" id="MQM06439.1"/>
    </source>
</evidence>
<accession>A0A843WA84</accession>